<comment type="similarity">
    <text evidence="2">Belongs to the glycosyl hydrolase 42 family.</text>
</comment>
<gene>
    <name evidence="10" type="ORF">A7K91_16745</name>
</gene>
<evidence type="ECO:0000259" key="8">
    <source>
        <dbReference type="Pfam" id="PF02449"/>
    </source>
</evidence>
<dbReference type="GO" id="GO:0009341">
    <property type="term" value="C:beta-galactosidase complex"/>
    <property type="evidence" value="ECO:0007669"/>
    <property type="project" value="InterPro"/>
</dbReference>
<dbReference type="RefSeq" id="WP_068681261.1">
    <property type="nucleotide sequence ID" value="NZ_LYPA01000043.1"/>
</dbReference>
<evidence type="ECO:0000259" key="9">
    <source>
        <dbReference type="Pfam" id="PF08532"/>
    </source>
</evidence>
<evidence type="ECO:0000313" key="10">
    <source>
        <dbReference type="EMBL" id="OBR66880.1"/>
    </source>
</evidence>
<dbReference type="CDD" id="cd03143">
    <property type="entry name" value="A4_beta-galactosidase_middle_domain"/>
    <property type="match status" value="1"/>
</dbReference>
<dbReference type="GO" id="GO:0005975">
    <property type="term" value="P:carbohydrate metabolic process"/>
    <property type="evidence" value="ECO:0007669"/>
    <property type="project" value="InterPro"/>
</dbReference>
<evidence type="ECO:0000256" key="2">
    <source>
        <dbReference type="ARBA" id="ARBA00005940"/>
    </source>
</evidence>
<evidence type="ECO:0000256" key="7">
    <source>
        <dbReference type="ARBA" id="ARBA00023295"/>
    </source>
</evidence>
<keyword evidence="7" id="KW-0326">Glycosidase</keyword>
<protein>
    <recommendedName>
        <fullName evidence="3">beta-galactosidase</fullName>
        <ecNumber evidence="3">3.2.1.23</ecNumber>
    </recommendedName>
</protein>
<dbReference type="InterPro" id="IPR029062">
    <property type="entry name" value="Class_I_gatase-like"/>
</dbReference>
<dbReference type="STRING" id="1844972.A7K91_16745"/>
<dbReference type="InterPro" id="IPR013529">
    <property type="entry name" value="Glyco_hydro_42_N"/>
</dbReference>
<dbReference type="PANTHER" id="PTHR36447">
    <property type="entry name" value="BETA-GALACTOSIDASE GANA"/>
    <property type="match status" value="1"/>
</dbReference>
<accession>A0A1A5YN97</accession>
<feature type="domain" description="Glycoside hydrolase family 42 N-terminal" evidence="8">
    <location>
        <begin position="20"/>
        <end position="368"/>
    </location>
</feature>
<dbReference type="GO" id="GO:0004565">
    <property type="term" value="F:beta-galactosidase activity"/>
    <property type="evidence" value="ECO:0007669"/>
    <property type="project" value="UniProtKB-EC"/>
</dbReference>
<dbReference type="SUPFAM" id="SSF52317">
    <property type="entry name" value="Class I glutamine amidotransferase-like"/>
    <property type="match status" value="1"/>
</dbReference>
<dbReference type="GO" id="GO:0046872">
    <property type="term" value="F:metal ion binding"/>
    <property type="evidence" value="ECO:0007669"/>
    <property type="project" value="UniProtKB-KW"/>
</dbReference>
<dbReference type="Gene3D" id="3.40.50.880">
    <property type="match status" value="1"/>
</dbReference>
<keyword evidence="5" id="KW-0378">Hydrolase</keyword>
<organism evidence="10 11">
    <name type="scientific">Paenibacillus oryzae</name>
    <dbReference type="NCBI Taxonomy" id="1844972"/>
    <lineage>
        <taxon>Bacteria</taxon>
        <taxon>Bacillati</taxon>
        <taxon>Bacillota</taxon>
        <taxon>Bacilli</taxon>
        <taxon>Bacillales</taxon>
        <taxon>Paenibacillaceae</taxon>
        <taxon>Paenibacillus</taxon>
    </lineage>
</organism>
<comment type="caution">
    <text evidence="10">The sequence shown here is derived from an EMBL/GenBank/DDBJ whole genome shotgun (WGS) entry which is preliminary data.</text>
</comment>
<name>A0A1A5YN97_9BACL</name>
<dbReference type="Proteomes" id="UP000092024">
    <property type="component" value="Unassembled WGS sequence"/>
</dbReference>
<proteinExistence type="inferred from homology"/>
<comment type="catalytic activity">
    <reaction evidence="1">
        <text>Hydrolysis of terminal non-reducing beta-D-galactose residues in beta-D-galactosides.</text>
        <dbReference type="EC" id="3.2.1.23"/>
    </reaction>
</comment>
<dbReference type="InterPro" id="IPR003476">
    <property type="entry name" value="Glyco_hydro_42"/>
</dbReference>
<dbReference type="InterPro" id="IPR017853">
    <property type="entry name" value="GH"/>
</dbReference>
<sequence length="722" mass="81836">MQQEFIPFGFQYYRSPTPCRDQWEKDLRQIAKMGFNCVKYWVQWRSSSPEEGVHSFEDIRELMDLAHDCGLRVILNVIFDVAPAWFDQAYPDSRMVTADGRTIAPQALSYRQIGGAPGPCYHHLPAQQAKDVFLQAVVREFKDHPALWVWDLWNEPELTTGIKRELHFENQVCYCNHSIQAFHVWLEEKYNTLENLNVRWQRSYRQWSQIEAPRGQAIFNDMVDWRLFMSDALTDDLKRRVALVKRYDTRHRVMVHTVPAPIFNLITAGSDDFKLAEPCDMFGNSLGSSAWSADLLISAAKGKPIINSEIHALPGHMALKPKKLELKELKRHILIPLARGITGFLFWQYRPEILGHEAPAWGSTYLDGSVTPWLEDMAALNETIQTRSEQLVTSGRPSDRIAIWYSSTNQIASFAVYAHLDAYHDSVQGMHKLLHDLNYKVEFIADQDMTRDMLSNYDLLIMPSPMYLNEGMCSMLEQWILEGGVLISECSFGALTAEDGYHSYQVPGYGFDRVFGVKESWLHSLENLDHSYHQVTLKSSQTIPLSMDSLTGSKLELKASGSYYKSEIELAGQTRVIARFDEDGSPAITMSPYGKGKAVWIGTLLAAAYWREGGEHARELFRQLLEGHLGLPPAVTVTPGTIRADWLAHNSGNVKTCFLFVHNWGEKPAAAVIGLPTAVACVKAWLPEGEPMLAIHAHNPSRVEVELPAGDIQVYEFTEVIS</sequence>
<dbReference type="EMBL" id="LYPA01000043">
    <property type="protein sequence ID" value="OBR66880.1"/>
    <property type="molecule type" value="Genomic_DNA"/>
</dbReference>
<evidence type="ECO:0000256" key="1">
    <source>
        <dbReference type="ARBA" id="ARBA00001412"/>
    </source>
</evidence>
<dbReference type="SUPFAM" id="SSF51445">
    <property type="entry name" value="(Trans)glycosidases"/>
    <property type="match status" value="1"/>
</dbReference>
<dbReference type="EC" id="3.2.1.23" evidence="3"/>
<dbReference type="Pfam" id="PF08532">
    <property type="entry name" value="Glyco_hydro_42M"/>
    <property type="match status" value="1"/>
</dbReference>
<dbReference type="InterPro" id="IPR013738">
    <property type="entry name" value="Beta_galactosidase_Trimer"/>
</dbReference>
<evidence type="ECO:0000256" key="4">
    <source>
        <dbReference type="ARBA" id="ARBA00022723"/>
    </source>
</evidence>
<evidence type="ECO:0000256" key="6">
    <source>
        <dbReference type="ARBA" id="ARBA00022833"/>
    </source>
</evidence>
<evidence type="ECO:0000256" key="3">
    <source>
        <dbReference type="ARBA" id="ARBA00012756"/>
    </source>
</evidence>
<dbReference type="PANTHER" id="PTHR36447:SF2">
    <property type="entry name" value="BETA-GALACTOSIDASE YESZ"/>
    <property type="match status" value="1"/>
</dbReference>
<dbReference type="AlphaFoldDB" id="A0A1A5YN97"/>
<keyword evidence="6" id="KW-0862">Zinc</keyword>
<reference evidence="10 11" key="1">
    <citation type="submission" date="2016-05" db="EMBL/GenBank/DDBJ databases">
        <title>Paenibacillus oryzae. sp. nov., isolated from the rice root.</title>
        <authorList>
            <person name="Zhang J."/>
            <person name="Zhang X."/>
        </authorList>
    </citation>
    <scope>NUCLEOTIDE SEQUENCE [LARGE SCALE GENOMIC DNA]</scope>
    <source>
        <strain evidence="10 11">1DrF-4</strain>
    </source>
</reference>
<feature type="domain" description="Beta-galactosidase trimerisation" evidence="9">
    <location>
        <begin position="401"/>
        <end position="626"/>
    </location>
</feature>
<keyword evidence="11" id="KW-1185">Reference proteome</keyword>
<dbReference type="Gene3D" id="3.20.20.80">
    <property type="entry name" value="Glycosidases"/>
    <property type="match status" value="1"/>
</dbReference>
<dbReference type="Pfam" id="PF02449">
    <property type="entry name" value="Glyco_hydro_42"/>
    <property type="match status" value="1"/>
</dbReference>
<evidence type="ECO:0000313" key="11">
    <source>
        <dbReference type="Proteomes" id="UP000092024"/>
    </source>
</evidence>
<evidence type="ECO:0000256" key="5">
    <source>
        <dbReference type="ARBA" id="ARBA00022801"/>
    </source>
</evidence>
<keyword evidence="4" id="KW-0479">Metal-binding</keyword>